<dbReference type="GO" id="GO:0003954">
    <property type="term" value="F:NADH dehydrogenase activity"/>
    <property type="evidence" value="ECO:0007669"/>
    <property type="project" value="TreeGrafter"/>
</dbReference>
<organism evidence="3 4">
    <name type="scientific">Candidatus Thermodesulfobacterium syntrophicum</name>
    <dbReference type="NCBI Taxonomy" id="3060442"/>
    <lineage>
        <taxon>Bacteria</taxon>
        <taxon>Pseudomonadati</taxon>
        <taxon>Thermodesulfobacteriota</taxon>
        <taxon>Thermodesulfobacteria</taxon>
        <taxon>Thermodesulfobacteriales</taxon>
        <taxon>Thermodesulfobacteriaceae</taxon>
        <taxon>Thermodesulfobacterium</taxon>
    </lineage>
</organism>
<comment type="caution">
    <text evidence="3">The sequence shown here is derived from an EMBL/GenBank/DDBJ whole genome shotgun (WGS) entry which is preliminary data.</text>
</comment>
<dbReference type="Gene3D" id="3.40.50.740">
    <property type="match status" value="2"/>
</dbReference>
<proteinExistence type="predicted"/>
<dbReference type="Pfam" id="PF00384">
    <property type="entry name" value="Molybdopterin"/>
    <property type="match status" value="1"/>
</dbReference>
<name>A0AAE3P6D4_9BACT</name>
<dbReference type="EMBL" id="JAPHEG010000011">
    <property type="protein sequence ID" value="MDF2954379.1"/>
    <property type="molecule type" value="Genomic_DNA"/>
</dbReference>
<evidence type="ECO:0000259" key="2">
    <source>
        <dbReference type="Pfam" id="PF00384"/>
    </source>
</evidence>
<dbReference type="PIRSF" id="PIRSF005646">
    <property type="entry name" value="FwdB"/>
    <property type="match status" value="1"/>
</dbReference>
<feature type="domain" description="Molybdopterin oxidoreductase" evidence="2">
    <location>
        <begin position="45"/>
        <end position="409"/>
    </location>
</feature>
<dbReference type="GO" id="GO:0016020">
    <property type="term" value="C:membrane"/>
    <property type="evidence" value="ECO:0007669"/>
    <property type="project" value="TreeGrafter"/>
</dbReference>
<protein>
    <submittedName>
        <fullName evidence="3">Formylmethanofuran dehydrogenase subunit B</fullName>
    </submittedName>
</protein>
<evidence type="ECO:0000313" key="4">
    <source>
        <dbReference type="Proteomes" id="UP001144110"/>
    </source>
</evidence>
<evidence type="ECO:0000313" key="3">
    <source>
        <dbReference type="EMBL" id="MDF2954379.1"/>
    </source>
</evidence>
<dbReference type="NCBIfam" id="TIGR03129">
    <property type="entry name" value="one_C_dehyd_B"/>
    <property type="match status" value="1"/>
</dbReference>
<gene>
    <name evidence="3" type="ORF">OD816_001624</name>
</gene>
<dbReference type="AlphaFoldDB" id="A0AAE3P6D4"/>
<dbReference type="Proteomes" id="UP001144110">
    <property type="component" value="Unassembled WGS sequence"/>
</dbReference>
<dbReference type="InterPro" id="IPR006656">
    <property type="entry name" value="Mopterin_OxRdtase"/>
</dbReference>
<dbReference type="Gene3D" id="3.40.228.10">
    <property type="entry name" value="Dimethylsulfoxide Reductase, domain 2"/>
    <property type="match status" value="2"/>
</dbReference>
<dbReference type="GO" id="GO:0018493">
    <property type="term" value="F:formylmethanofuran dehydrogenase activity"/>
    <property type="evidence" value="ECO:0007669"/>
    <property type="project" value="InterPro"/>
</dbReference>
<reference evidence="3" key="1">
    <citation type="submission" date="2022-11" db="EMBL/GenBank/DDBJ databases">
        <title>Candidatus Alkanophaga archaea from heated hydrothermal vent sediment oxidize petroleum alkanes.</title>
        <authorList>
            <person name="Zehnle H."/>
            <person name="Laso-Perez R."/>
            <person name="Lipp J."/>
            <person name="Teske A."/>
            <person name="Wegener G."/>
        </authorList>
    </citation>
    <scope>NUCLEOTIDE SEQUENCE</scope>
    <source>
        <strain evidence="3">MCA70</strain>
    </source>
</reference>
<dbReference type="CDD" id="cd02761">
    <property type="entry name" value="MopB_FmdB-FwdB"/>
    <property type="match status" value="1"/>
</dbReference>
<dbReference type="InterPro" id="IPR050123">
    <property type="entry name" value="Prok_molybdopt-oxidoreductase"/>
</dbReference>
<dbReference type="InterPro" id="IPR016457">
    <property type="entry name" value="Formylmethanofuran_DH_bsu"/>
</dbReference>
<evidence type="ECO:0000256" key="1">
    <source>
        <dbReference type="ARBA" id="ARBA00023002"/>
    </source>
</evidence>
<dbReference type="PANTHER" id="PTHR43105">
    <property type="entry name" value="RESPIRATORY NITRATE REDUCTASE"/>
    <property type="match status" value="1"/>
</dbReference>
<dbReference type="PANTHER" id="PTHR43105:SF14">
    <property type="entry name" value="FORMATE DEHYDROGENASE H"/>
    <property type="match status" value="1"/>
</dbReference>
<accession>A0AAE3P6D4</accession>
<sequence length="425" mass="45733">MAVCPFCACLCDDIVVRVEGNEIKEVRNACTLGVRKFLAFRENRLETPLIGGEERSYDDALREAAEILKGAERPLIYGLSNTGCSAQKLALRLARRLNGICDNTESLCHNLFHTLQREFNLFSTTLDAVKDNADVVVFWGCNPVHSHPRHLSKFSYAEGRFLPKGITDREIVCVDVVTSELDKIAKWFLRVRPGADAAVCEALWTMVGGTAGGGGGEAAARSVKALAEAAGVSVEDLSRVAETLKNASFGVVFFGLGVAASENAKDSVAALFSLVEALSGTTNFAMFPMKGHFNVVGAVITFLRETGFPFGVDFSGGNARFEPGKTTALDVLEGCDAALIVGADPIASFPKEKAKLLAKMPLIVLDPFRTPTVEAAAVTIPTALTGVETEETAYRMDCLPLKLKKLVEGNKPTDRDFLLQLHNAV</sequence>
<dbReference type="GO" id="GO:0015948">
    <property type="term" value="P:methanogenesis"/>
    <property type="evidence" value="ECO:0007669"/>
    <property type="project" value="InterPro"/>
</dbReference>
<dbReference type="GO" id="GO:0022904">
    <property type="term" value="P:respiratory electron transport chain"/>
    <property type="evidence" value="ECO:0007669"/>
    <property type="project" value="TreeGrafter"/>
</dbReference>
<dbReference type="SUPFAM" id="SSF53706">
    <property type="entry name" value="Formate dehydrogenase/DMSO reductase, domains 1-3"/>
    <property type="match status" value="1"/>
</dbReference>
<keyword evidence="1" id="KW-0560">Oxidoreductase</keyword>